<comment type="caution">
    <text evidence="1">The sequence shown here is derived from an EMBL/GenBank/DDBJ whole genome shotgun (WGS) entry which is preliminary data.</text>
</comment>
<name>A0A7W1XQ79_9BACL</name>
<evidence type="ECO:0000313" key="2">
    <source>
        <dbReference type="Proteomes" id="UP000538292"/>
    </source>
</evidence>
<protein>
    <submittedName>
        <fullName evidence="1">Uncharacterized protein</fullName>
    </submittedName>
</protein>
<organism evidence="1 2">
    <name type="scientific">Thermoactinomyces mirandus</name>
    <dbReference type="NCBI Taxonomy" id="2756294"/>
    <lineage>
        <taxon>Bacteria</taxon>
        <taxon>Bacillati</taxon>
        <taxon>Bacillota</taxon>
        <taxon>Bacilli</taxon>
        <taxon>Bacillales</taxon>
        <taxon>Thermoactinomycetaceae</taxon>
        <taxon>Thermoactinomyces</taxon>
    </lineage>
</organism>
<accession>A0A7W1XQ79</accession>
<reference evidence="1 2" key="1">
    <citation type="submission" date="2020-07" db="EMBL/GenBank/DDBJ databases">
        <title>Thermoactinomyces phylogeny.</title>
        <authorList>
            <person name="Dunlap C."/>
        </authorList>
    </citation>
    <scope>NUCLEOTIDE SEQUENCE [LARGE SCALE GENOMIC DNA]</scope>
    <source>
        <strain evidence="1 2">AMNI-1</strain>
    </source>
</reference>
<dbReference type="Proteomes" id="UP000538292">
    <property type="component" value="Unassembled WGS sequence"/>
</dbReference>
<dbReference type="AlphaFoldDB" id="A0A7W1XQ79"/>
<evidence type="ECO:0000313" key="1">
    <source>
        <dbReference type="EMBL" id="MBA4601151.1"/>
    </source>
</evidence>
<proteinExistence type="predicted"/>
<sequence>MISFLGELKLYRQQQKEIETNLYKRWGKMTEIQNTAIVDAVKRAAE</sequence>
<dbReference type="RefSeq" id="WP_181737326.1">
    <property type="nucleotide sequence ID" value="NZ_JACEOL010000006.1"/>
</dbReference>
<gene>
    <name evidence="1" type="ORF">H2C83_02180</name>
</gene>
<keyword evidence="2" id="KW-1185">Reference proteome</keyword>
<dbReference type="EMBL" id="JACEOL010000006">
    <property type="protein sequence ID" value="MBA4601151.1"/>
    <property type="molecule type" value="Genomic_DNA"/>
</dbReference>